<dbReference type="EMBL" id="QVQW01000045">
    <property type="protein sequence ID" value="RKU43272.1"/>
    <property type="molecule type" value="Genomic_DNA"/>
</dbReference>
<dbReference type="OrthoDB" id="2140240at2759"/>
<protein>
    <submittedName>
        <fullName evidence="2">Uncharacterized protein</fullName>
    </submittedName>
</protein>
<organism evidence="2 3">
    <name type="scientific">Coniochaeta pulveracea</name>
    <dbReference type="NCBI Taxonomy" id="177199"/>
    <lineage>
        <taxon>Eukaryota</taxon>
        <taxon>Fungi</taxon>
        <taxon>Dikarya</taxon>
        <taxon>Ascomycota</taxon>
        <taxon>Pezizomycotina</taxon>
        <taxon>Sordariomycetes</taxon>
        <taxon>Sordariomycetidae</taxon>
        <taxon>Coniochaetales</taxon>
        <taxon>Coniochaetaceae</taxon>
        <taxon>Coniochaeta</taxon>
    </lineage>
</organism>
<gene>
    <name evidence="2" type="ORF">DL546_005728</name>
</gene>
<evidence type="ECO:0000313" key="3">
    <source>
        <dbReference type="Proteomes" id="UP000275385"/>
    </source>
</evidence>
<keyword evidence="3" id="KW-1185">Reference proteome</keyword>
<comment type="caution">
    <text evidence="2">The sequence shown here is derived from an EMBL/GenBank/DDBJ whole genome shotgun (WGS) entry which is preliminary data.</text>
</comment>
<feature type="chain" id="PRO_5019063431" evidence="1">
    <location>
        <begin position="19"/>
        <end position="152"/>
    </location>
</feature>
<proteinExistence type="predicted"/>
<evidence type="ECO:0000256" key="1">
    <source>
        <dbReference type="SAM" id="SignalP"/>
    </source>
</evidence>
<name>A0A420Y5W4_9PEZI</name>
<keyword evidence="1" id="KW-0732">Signal</keyword>
<feature type="signal peptide" evidence="1">
    <location>
        <begin position="1"/>
        <end position="18"/>
    </location>
</feature>
<dbReference type="AlphaFoldDB" id="A0A420Y5W4"/>
<dbReference type="Proteomes" id="UP000275385">
    <property type="component" value="Unassembled WGS sequence"/>
</dbReference>
<reference evidence="2 3" key="1">
    <citation type="submission" date="2018-08" db="EMBL/GenBank/DDBJ databases">
        <title>Draft genome of the lignicolous fungus Coniochaeta pulveracea.</title>
        <authorList>
            <person name="Borstlap C.J."/>
            <person name="De Witt R.N."/>
            <person name="Botha A."/>
            <person name="Volschenk H."/>
        </authorList>
    </citation>
    <scope>NUCLEOTIDE SEQUENCE [LARGE SCALE GENOMIC DNA]</scope>
    <source>
        <strain evidence="2 3">CAB683</strain>
    </source>
</reference>
<evidence type="ECO:0000313" key="2">
    <source>
        <dbReference type="EMBL" id="RKU43272.1"/>
    </source>
</evidence>
<accession>A0A420Y5W4</accession>
<sequence>MHFAFPLTIFSLALLTAGSPLQPRQVNPSTINSLLPSFGVVPNTNPTGGNCEGMKADGSPVHIPCNCPPNRDEFIAKLSSAVAAGRVLNNPIKFSADVNDQSVATLKSRATAALIMLQNFSGRAGVGCPAVSAPNFLKMQTDGVFHITVLVG</sequence>